<keyword evidence="5 11" id="KW-1133">Transmembrane helix</keyword>
<evidence type="ECO:0000313" key="13">
    <source>
        <dbReference type="Proteomes" id="UP000308730"/>
    </source>
</evidence>
<evidence type="ECO:0000256" key="6">
    <source>
        <dbReference type="ARBA" id="ARBA00023040"/>
    </source>
</evidence>
<keyword evidence="6" id="KW-0297">G-protein coupled receptor</keyword>
<proteinExistence type="inferred from homology"/>
<evidence type="ECO:0000313" key="12">
    <source>
        <dbReference type="EMBL" id="THH19066.1"/>
    </source>
</evidence>
<feature type="compositionally biased region" description="Low complexity" evidence="10">
    <location>
        <begin position="375"/>
        <end position="384"/>
    </location>
</feature>
<evidence type="ECO:0000256" key="4">
    <source>
        <dbReference type="ARBA" id="ARBA00022692"/>
    </source>
</evidence>
<comment type="caution">
    <text evidence="12">The sequence shown here is derived from an EMBL/GenBank/DDBJ whole genome shotgun (WGS) entry which is preliminary data.</text>
</comment>
<keyword evidence="3" id="KW-0589">Pheromone response</keyword>
<keyword evidence="8" id="KW-0675">Receptor</keyword>
<dbReference type="PRINTS" id="PR00899">
    <property type="entry name" value="GPCRSTE3"/>
</dbReference>
<reference evidence="12 13" key="1">
    <citation type="submission" date="2019-02" db="EMBL/GenBank/DDBJ databases">
        <title>Genome sequencing of the rare red list fungi Antrodiella citrinella (Flaviporus citrinellus).</title>
        <authorList>
            <person name="Buettner E."/>
            <person name="Kellner H."/>
        </authorList>
    </citation>
    <scope>NUCLEOTIDE SEQUENCE [LARGE SCALE GENOMIC DNA]</scope>
    <source>
        <strain evidence="12 13">DSM 108506</strain>
    </source>
</reference>
<keyword evidence="9" id="KW-0807">Transducer</keyword>
<evidence type="ECO:0000256" key="10">
    <source>
        <dbReference type="SAM" id="MobiDB-lite"/>
    </source>
</evidence>
<evidence type="ECO:0000256" key="8">
    <source>
        <dbReference type="ARBA" id="ARBA00023170"/>
    </source>
</evidence>
<gene>
    <name evidence="12" type="ORF">EUX98_g8847</name>
</gene>
<dbReference type="PANTHER" id="PTHR28097">
    <property type="entry name" value="PHEROMONE A FACTOR RECEPTOR"/>
    <property type="match status" value="1"/>
</dbReference>
<evidence type="ECO:0000256" key="11">
    <source>
        <dbReference type="SAM" id="Phobius"/>
    </source>
</evidence>
<organism evidence="12 13">
    <name type="scientific">Antrodiella citrinella</name>
    <dbReference type="NCBI Taxonomy" id="2447956"/>
    <lineage>
        <taxon>Eukaryota</taxon>
        <taxon>Fungi</taxon>
        <taxon>Dikarya</taxon>
        <taxon>Basidiomycota</taxon>
        <taxon>Agaricomycotina</taxon>
        <taxon>Agaricomycetes</taxon>
        <taxon>Polyporales</taxon>
        <taxon>Steccherinaceae</taxon>
        <taxon>Antrodiella</taxon>
    </lineage>
</organism>
<feature type="transmembrane region" description="Helical" evidence="11">
    <location>
        <begin position="38"/>
        <end position="58"/>
    </location>
</feature>
<feature type="transmembrane region" description="Helical" evidence="11">
    <location>
        <begin position="205"/>
        <end position="228"/>
    </location>
</feature>
<dbReference type="PANTHER" id="PTHR28097:SF1">
    <property type="entry name" value="PHEROMONE A FACTOR RECEPTOR"/>
    <property type="match status" value="1"/>
</dbReference>
<feature type="transmembrane region" description="Helical" evidence="11">
    <location>
        <begin position="113"/>
        <end position="135"/>
    </location>
</feature>
<keyword evidence="13" id="KW-1185">Reference proteome</keyword>
<feature type="compositionally biased region" description="Basic and acidic residues" evidence="10">
    <location>
        <begin position="388"/>
        <end position="397"/>
    </location>
</feature>
<feature type="transmembrane region" description="Helical" evidence="11">
    <location>
        <begin position="70"/>
        <end position="89"/>
    </location>
</feature>
<dbReference type="CDD" id="cd14966">
    <property type="entry name" value="7tmD_STE3"/>
    <property type="match status" value="1"/>
</dbReference>
<dbReference type="InterPro" id="IPR001499">
    <property type="entry name" value="GPCR_STE3"/>
</dbReference>
<feature type="transmembrane region" description="Helical" evidence="11">
    <location>
        <begin position="271"/>
        <end position="289"/>
    </location>
</feature>
<feature type="compositionally biased region" description="Basic and acidic residues" evidence="10">
    <location>
        <begin position="349"/>
        <end position="362"/>
    </location>
</feature>
<dbReference type="GO" id="GO:0005886">
    <property type="term" value="C:plasma membrane"/>
    <property type="evidence" value="ECO:0007669"/>
    <property type="project" value="TreeGrafter"/>
</dbReference>
<dbReference type="Pfam" id="PF02076">
    <property type="entry name" value="STE3"/>
    <property type="match status" value="1"/>
</dbReference>
<evidence type="ECO:0000256" key="2">
    <source>
        <dbReference type="ARBA" id="ARBA00011085"/>
    </source>
</evidence>
<keyword evidence="7 11" id="KW-0472">Membrane</keyword>
<accession>A0A4S4M1W8</accession>
<dbReference type="PRINTS" id="PR00901">
    <property type="entry name" value="PHEROMONEBAR"/>
</dbReference>
<keyword evidence="4 11" id="KW-0812">Transmembrane</keyword>
<evidence type="ECO:0000256" key="9">
    <source>
        <dbReference type="ARBA" id="ARBA00023224"/>
    </source>
</evidence>
<sequence length="397" mass="44510">MTDLTYPLYPITTFLGFIASLIPLFWHLQAWNSGTCFFMMWSALSCLNQFVNAVIWSGNAVNSAPAWCEISTRITIGASVGIPAASLCINRRLYSIARVHAVVIGSAEKRRAILIDSAICGLLPVICMVLAYIVQGHRYDIFEDLGCRPAIYNTIPAYFLVFMWPLVIGVISAAYCCLSLKALFARQAQFNQFLAAGTSLTTSRYFRLMGLAMTDLLLSVPFGIYEIYSNSTGGIQPWLGWADTHFDFDNVNQYPAGEWRASLQTEIPLELNRWLIPACAFIFFAYFGFAEEARKNYWSAWVLVRSRVCKAIPQRREKPVGATTLASSDWLPQYSASSSTTFVASPKTPFEKRSHEPLEKYSRGPFELPLHHSYPLSPTSTTLSQFTDVEHSELESV</sequence>
<comment type="similarity">
    <text evidence="2">Belongs to the G-protein coupled receptor 4 family.</text>
</comment>
<name>A0A4S4M1W8_9APHY</name>
<evidence type="ECO:0000256" key="1">
    <source>
        <dbReference type="ARBA" id="ARBA00004141"/>
    </source>
</evidence>
<dbReference type="EMBL" id="SGPM01000559">
    <property type="protein sequence ID" value="THH19066.1"/>
    <property type="molecule type" value="Genomic_DNA"/>
</dbReference>
<dbReference type="Proteomes" id="UP000308730">
    <property type="component" value="Unassembled WGS sequence"/>
</dbReference>
<feature type="transmembrane region" description="Helical" evidence="11">
    <location>
        <begin position="6"/>
        <end position="26"/>
    </location>
</feature>
<dbReference type="GO" id="GO:0004934">
    <property type="term" value="F:mating-type alpha-factor pheromone receptor activity"/>
    <property type="evidence" value="ECO:0007669"/>
    <property type="project" value="InterPro"/>
</dbReference>
<dbReference type="InterPro" id="IPR000481">
    <property type="entry name" value="GPCR_Pheromne_B_alpha_rcpt"/>
</dbReference>
<evidence type="ECO:0000256" key="5">
    <source>
        <dbReference type="ARBA" id="ARBA00022989"/>
    </source>
</evidence>
<evidence type="ECO:0000256" key="3">
    <source>
        <dbReference type="ARBA" id="ARBA00022507"/>
    </source>
</evidence>
<dbReference type="OrthoDB" id="2874149at2759"/>
<protein>
    <submittedName>
        <fullName evidence="12">Uncharacterized protein</fullName>
    </submittedName>
</protein>
<feature type="region of interest" description="Disordered" evidence="10">
    <location>
        <begin position="340"/>
        <end position="397"/>
    </location>
</feature>
<dbReference type="AlphaFoldDB" id="A0A4S4M1W8"/>
<feature type="transmembrane region" description="Helical" evidence="11">
    <location>
        <begin position="155"/>
        <end position="184"/>
    </location>
</feature>
<dbReference type="GO" id="GO:0000750">
    <property type="term" value="P:pheromone-dependent signal transduction involved in conjugation with cellular fusion"/>
    <property type="evidence" value="ECO:0007669"/>
    <property type="project" value="TreeGrafter"/>
</dbReference>
<evidence type="ECO:0000256" key="7">
    <source>
        <dbReference type="ARBA" id="ARBA00023136"/>
    </source>
</evidence>
<comment type="subcellular location">
    <subcellularLocation>
        <location evidence="1">Membrane</location>
        <topology evidence="1">Multi-pass membrane protein</topology>
    </subcellularLocation>
</comment>